<keyword evidence="1" id="KW-0813">Transport</keyword>
<dbReference type="GO" id="GO:0005319">
    <property type="term" value="F:lipid transporter activity"/>
    <property type="evidence" value="ECO:0007669"/>
    <property type="project" value="TreeGrafter"/>
</dbReference>
<name>A0A812G9K9_9DINO</name>
<keyword evidence="3" id="KW-0472">Membrane</keyword>
<proteinExistence type="predicted"/>
<keyword evidence="3" id="KW-0812">Transmembrane</keyword>
<dbReference type="SUPFAM" id="SSF52540">
    <property type="entry name" value="P-loop containing nucleoside triphosphate hydrolases"/>
    <property type="match status" value="1"/>
</dbReference>
<comment type="caution">
    <text evidence="4">The sequence shown here is derived from an EMBL/GenBank/DDBJ whole genome shotgun (WGS) entry which is preliminary data.</text>
</comment>
<dbReference type="InterPro" id="IPR026082">
    <property type="entry name" value="ABCA"/>
</dbReference>
<keyword evidence="3" id="KW-1133">Transmembrane helix</keyword>
<dbReference type="PANTHER" id="PTHR19229">
    <property type="entry name" value="ATP-BINDING CASSETTE TRANSPORTER SUBFAMILY A ABCA"/>
    <property type="match status" value="1"/>
</dbReference>
<keyword evidence="2" id="KW-0677">Repeat</keyword>
<evidence type="ECO:0000256" key="2">
    <source>
        <dbReference type="ARBA" id="ARBA00022737"/>
    </source>
</evidence>
<dbReference type="Gene3D" id="3.40.50.300">
    <property type="entry name" value="P-loop containing nucleotide triphosphate hydrolases"/>
    <property type="match status" value="1"/>
</dbReference>
<dbReference type="EMBL" id="CAJNDS010000012">
    <property type="protein sequence ID" value="CAE6916189.1"/>
    <property type="molecule type" value="Genomic_DNA"/>
</dbReference>
<organism evidence="4 5">
    <name type="scientific">Symbiodinium natans</name>
    <dbReference type="NCBI Taxonomy" id="878477"/>
    <lineage>
        <taxon>Eukaryota</taxon>
        <taxon>Sar</taxon>
        <taxon>Alveolata</taxon>
        <taxon>Dinophyceae</taxon>
        <taxon>Suessiales</taxon>
        <taxon>Symbiodiniaceae</taxon>
        <taxon>Symbiodinium</taxon>
    </lineage>
</organism>
<evidence type="ECO:0000256" key="1">
    <source>
        <dbReference type="ARBA" id="ARBA00022448"/>
    </source>
</evidence>
<dbReference type="Proteomes" id="UP000604046">
    <property type="component" value="Unassembled WGS sequence"/>
</dbReference>
<dbReference type="GO" id="GO:0016020">
    <property type="term" value="C:membrane"/>
    <property type="evidence" value="ECO:0007669"/>
    <property type="project" value="InterPro"/>
</dbReference>
<sequence length="496" mass="53286">MDPYSRRSTWNIVRSAREGRVVVLTTHFMDEAEILGDRVAIMAEGQLMVCGSTLFLKARFGAGYRLTCARQDVASHPSEGDPIEDVVKRHIPEARKITDIGAELSMQLPSSSTGCFPPLLSELDSRGKEIGMAHYGLSMVKLEEVFLKVASGEIDSLEEGALPWQQTGGLQGWAAQRATARPRLALRHLGALFMKRARYGRRDVKALACTVLMPVALLAFGLGILNMLGDPQAPNLKLGVKSQFGAGAPVPFNSSRGDEAPLLAESLRQAAAVPAPQQLVEGTADGVIFGRNYSDGRPVYEWCEMEESFLSKCWKENNLCHGLRPFLELASKVEMDITCASDSAGCKAAIATACQDGAAQCTSTCLSKADVSPGICRSQCRQICLLAPNFTQACDLLQPPIAPTIASVCPVECASSADPSTCRPGTVCEAPDPAPAADPSALLEMSTLIFGEGQQISRRQNVRYGAFMTSYNSSTGSCAEGRGVILDRVRESFWNA</sequence>
<evidence type="ECO:0000256" key="3">
    <source>
        <dbReference type="SAM" id="Phobius"/>
    </source>
</evidence>
<evidence type="ECO:0000313" key="4">
    <source>
        <dbReference type="EMBL" id="CAE6916189.1"/>
    </source>
</evidence>
<evidence type="ECO:0000313" key="5">
    <source>
        <dbReference type="Proteomes" id="UP000604046"/>
    </source>
</evidence>
<dbReference type="AlphaFoldDB" id="A0A812G9K9"/>
<gene>
    <name evidence="4" type="primary">ABCA3</name>
    <name evidence="4" type="ORF">SNAT2548_LOCUS285</name>
</gene>
<reference evidence="4" key="1">
    <citation type="submission" date="2021-02" db="EMBL/GenBank/DDBJ databases">
        <authorList>
            <person name="Dougan E. K."/>
            <person name="Rhodes N."/>
            <person name="Thang M."/>
            <person name="Chan C."/>
        </authorList>
    </citation>
    <scope>NUCLEOTIDE SEQUENCE</scope>
</reference>
<dbReference type="PANTHER" id="PTHR19229:SF36">
    <property type="entry name" value="ATP-BINDING CASSETTE SUB-FAMILY A MEMBER 2"/>
    <property type="match status" value="1"/>
</dbReference>
<feature type="transmembrane region" description="Helical" evidence="3">
    <location>
        <begin position="204"/>
        <end position="228"/>
    </location>
</feature>
<dbReference type="GO" id="GO:0140359">
    <property type="term" value="F:ABC-type transporter activity"/>
    <property type="evidence" value="ECO:0007669"/>
    <property type="project" value="InterPro"/>
</dbReference>
<dbReference type="InterPro" id="IPR027417">
    <property type="entry name" value="P-loop_NTPase"/>
</dbReference>
<protein>
    <submittedName>
        <fullName evidence="4">ABCA3 protein</fullName>
    </submittedName>
</protein>
<dbReference type="OrthoDB" id="6139986at2759"/>
<keyword evidence="5" id="KW-1185">Reference proteome</keyword>
<accession>A0A812G9K9</accession>